<name>A0AAV6TG93_9ARAC</name>
<comment type="caution">
    <text evidence="1">The sequence shown here is derived from an EMBL/GenBank/DDBJ whole genome shotgun (WGS) entry which is preliminary data.</text>
</comment>
<evidence type="ECO:0000313" key="1">
    <source>
        <dbReference type="EMBL" id="KAG8170695.1"/>
    </source>
</evidence>
<feature type="non-terminal residue" evidence="1">
    <location>
        <position position="1"/>
    </location>
</feature>
<dbReference type="Proteomes" id="UP000827092">
    <property type="component" value="Unassembled WGS sequence"/>
</dbReference>
<proteinExistence type="predicted"/>
<dbReference type="EMBL" id="JAFNEN010005026">
    <property type="protein sequence ID" value="KAG8170695.1"/>
    <property type="molecule type" value="Genomic_DNA"/>
</dbReference>
<keyword evidence="2" id="KW-1185">Reference proteome</keyword>
<protein>
    <submittedName>
        <fullName evidence="1">Uncharacterized protein</fullName>
    </submittedName>
</protein>
<reference evidence="1 2" key="1">
    <citation type="journal article" date="2022" name="Nat. Ecol. Evol.">
        <title>A masculinizing supergene underlies an exaggerated male reproductive morph in a spider.</title>
        <authorList>
            <person name="Hendrickx F."/>
            <person name="De Corte Z."/>
            <person name="Sonet G."/>
            <person name="Van Belleghem S.M."/>
            <person name="Kostlbacher S."/>
            <person name="Vangestel C."/>
        </authorList>
    </citation>
    <scope>NUCLEOTIDE SEQUENCE [LARGE SCALE GENOMIC DNA]</scope>
    <source>
        <strain evidence="1">W744_W776</strain>
    </source>
</reference>
<organism evidence="1 2">
    <name type="scientific">Oedothorax gibbosus</name>
    <dbReference type="NCBI Taxonomy" id="931172"/>
    <lineage>
        <taxon>Eukaryota</taxon>
        <taxon>Metazoa</taxon>
        <taxon>Ecdysozoa</taxon>
        <taxon>Arthropoda</taxon>
        <taxon>Chelicerata</taxon>
        <taxon>Arachnida</taxon>
        <taxon>Araneae</taxon>
        <taxon>Araneomorphae</taxon>
        <taxon>Entelegynae</taxon>
        <taxon>Araneoidea</taxon>
        <taxon>Linyphiidae</taxon>
        <taxon>Erigoninae</taxon>
        <taxon>Oedothorax</taxon>
    </lineage>
</organism>
<evidence type="ECO:0000313" key="2">
    <source>
        <dbReference type="Proteomes" id="UP000827092"/>
    </source>
</evidence>
<accession>A0AAV6TG93</accession>
<sequence length="48" mass="5057">VKGSHFSLASAEGSERCATPQWEIENFDLLPEMASEVDASVSCLEGGA</sequence>
<dbReference type="AlphaFoldDB" id="A0AAV6TG93"/>
<gene>
    <name evidence="1" type="ORF">JTE90_026366</name>
</gene>